<protein>
    <submittedName>
        <fullName evidence="1">Uncharacterized protein</fullName>
    </submittedName>
</protein>
<evidence type="ECO:0000313" key="2">
    <source>
        <dbReference type="Proteomes" id="UP001635816"/>
    </source>
</evidence>
<dbReference type="Proteomes" id="UP001635816">
    <property type="component" value="Unassembled WGS sequence"/>
</dbReference>
<organism evidence="1 2">
    <name type="scientific">Mycolicibacterium nivoides</name>
    <dbReference type="NCBI Taxonomy" id="2487344"/>
    <lineage>
        <taxon>Bacteria</taxon>
        <taxon>Bacillati</taxon>
        <taxon>Actinomycetota</taxon>
        <taxon>Actinomycetes</taxon>
        <taxon>Mycobacteriales</taxon>
        <taxon>Mycobacteriaceae</taxon>
        <taxon>Mycolicibacterium</taxon>
    </lineage>
</organism>
<evidence type="ECO:0000313" key="1">
    <source>
        <dbReference type="EMBL" id="MFN6544007.1"/>
    </source>
</evidence>
<reference evidence="1 2" key="1">
    <citation type="submission" date="2024-12" db="EMBL/GenBank/DDBJ databases">
        <title>The coexistence of Mycolicibacterium septicum and Mycolicibacterium nivoides in clinical samples.</title>
        <authorList>
            <person name="Wang C."/>
            <person name="Feng Y."/>
            <person name="Zong Z."/>
        </authorList>
    </citation>
    <scope>NUCLEOTIDE SEQUENCE [LARGE SCALE GENOMIC DNA]</scope>
    <source>
        <strain evidence="1 2">120309</strain>
    </source>
</reference>
<proteinExistence type="predicted"/>
<sequence>MGIANRVELLPTQIPFDLGKSPAGCVPAMVAQVFARRAATQGNPQLVAIGMAGKSTYAGPWQIGGLVAAAT</sequence>
<name>A0ABW9LAX6_9MYCO</name>
<keyword evidence="2" id="KW-1185">Reference proteome</keyword>
<comment type="caution">
    <text evidence="1">The sequence shown here is derived from an EMBL/GenBank/DDBJ whole genome shotgun (WGS) entry which is preliminary data.</text>
</comment>
<accession>A0ABW9LAX6</accession>
<gene>
    <name evidence="1" type="ORF">ACK4CT_12535</name>
</gene>
<dbReference type="RefSeq" id="WP_409543423.1">
    <property type="nucleotide sequence ID" value="NZ_JBKBDD010000004.1"/>
</dbReference>
<dbReference type="EMBL" id="JBKBDD010000004">
    <property type="protein sequence ID" value="MFN6544007.1"/>
    <property type="molecule type" value="Genomic_DNA"/>
</dbReference>